<evidence type="ECO:0000313" key="2">
    <source>
        <dbReference type="Proteomes" id="UP000054485"/>
    </source>
</evidence>
<evidence type="ECO:0000313" key="1">
    <source>
        <dbReference type="EMBL" id="KIK41565.1"/>
    </source>
</evidence>
<keyword evidence="2" id="KW-1185">Reference proteome</keyword>
<dbReference type="HOGENOM" id="CLU_3051954_0_0_1"/>
<reference evidence="2" key="2">
    <citation type="submission" date="2015-01" db="EMBL/GenBank/DDBJ databases">
        <title>Evolutionary Origins and Diversification of the Mycorrhizal Mutualists.</title>
        <authorList>
            <consortium name="DOE Joint Genome Institute"/>
            <consortium name="Mycorrhizal Genomics Consortium"/>
            <person name="Kohler A."/>
            <person name="Kuo A."/>
            <person name="Nagy L.G."/>
            <person name="Floudas D."/>
            <person name="Copeland A."/>
            <person name="Barry K.W."/>
            <person name="Cichocki N."/>
            <person name="Veneault-Fourrey C."/>
            <person name="LaButti K."/>
            <person name="Lindquist E.A."/>
            <person name="Lipzen A."/>
            <person name="Lundell T."/>
            <person name="Morin E."/>
            <person name="Murat C."/>
            <person name="Riley R."/>
            <person name="Ohm R."/>
            <person name="Sun H."/>
            <person name="Tunlid A."/>
            <person name="Henrissat B."/>
            <person name="Grigoriev I.V."/>
            <person name="Hibbett D.S."/>
            <person name="Martin F."/>
        </authorList>
    </citation>
    <scope>NUCLEOTIDE SEQUENCE [LARGE SCALE GENOMIC DNA]</scope>
    <source>
        <strain evidence="2">UH-Slu-Lm8-n1</strain>
    </source>
</reference>
<sequence>MAGHGMIGGNCALCSWNIRASSDLTGCKGPISDVLILLPPRLHSRSPTQHVHSN</sequence>
<gene>
    <name evidence="1" type="ORF">CY34DRAFT_805938</name>
</gene>
<name>A0A0C9ZUN8_9AGAM</name>
<organism evidence="1 2">
    <name type="scientific">Suillus luteus UH-Slu-Lm8-n1</name>
    <dbReference type="NCBI Taxonomy" id="930992"/>
    <lineage>
        <taxon>Eukaryota</taxon>
        <taxon>Fungi</taxon>
        <taxon>Dikarya</taxon>
        <taxon>Basidiomycota</taxon>
        <taxon>Agaricomycotina</taxon>
        <taxon>Agaricomycetes</taxon>
        <taxon>Agaricomycetidae</taxon>
        <taxon>Boletales</taxon>
        <taxon>Suillineae</taxon>
        <taxon>Suillaceae</taxon>
        <taxon>Suillus</taxon>
    </lineage>
</organism>
<dbReference type="EMBL" id="KN835265">
    <property type="protein sequence ID" value="KIK41565.1"/>
    <property type="molecule type" value="Genomic_DNA"/>
</dbReference>
<dbReference type="AlphaFoldDB" id="A0A0C9ZUN8"/>
<proteinExistence type="predicted"/>
<dbReference type="InParanoid" id="A0A0C9ZUN8"/>
<reference evidence="1 2" key="1">
    <citation type="submission" date="2014-04" db="EMBL/GenBank/DDBJ databases">
        <authorList>
            <consortium name="DOE Joint Genome Institute"/>
            <person name="Kuo A."/>
            <person name="Ruytinx J."/>
            <person name="Rineau F."/>
            <person name="Colpaert J."/>
            <person name="Kohler A."/>
            <person name="Nagy L.G."/>
            <person name="Floudas D."/>
            <person name="Copeland A."/>
            <person name="Barry K.W."/>
            <person name="Cichocki N."/>
            <person name="Veneault-Fourrey C."/>
            <person name="LaButti K."/>
            <person name="Lindquist E.A."/>
            <person name="Lipzen A."/>
            <person name="Lundell T."/>
            <person name="Morin E."/>
            <person name="Murat C."/>
            <person name="Sun H."/>
            <person name="Tunlid A."/>
            <person name="Henrissat B."/>
            <person name="Grigoriev I.V."/>
            <person name="Hibbett D.S."/>
            <person name="Martin F."/>
            <person name="Nordberg H.P."/>
            <person name="Cantor M.N."/>
            <person name="Hua S.X."/>
        </authorList>
    </citation>
    <scope>NUCLEOTIDE SEQUENCE [LARGE SCALE GENOMIC DNA]</scope>
    <source>
        <strain evidence="1 2">UH-Slu-Lm8-n1</strain>
    </source>
</reference>
<accession>A0A0C9ZUN8</accession>
<protein>
    <submittedName>
        <fullName evidence="1">Uncharacterized protein</fullName>
    </submittedName>
</protein>
<dbReference type="Proteomes" id="UP000054485">
    <property type="component" value="Unassembled WGS sequence"/>
</dbReference>